<feature type="transmembrane region" description="Helical" evidence="1">
    <location>
        <begin position="23"/>
        <end position="42"/>
    </location>
</feature>
<dbReference type="GeneID" id="83157182"/>
<feature type="transmembrane region" description="Helical" evidence="1">
    <location>
        <begin position="146"/>
        <end position="167"/>
    </location>
</feature>
<reference evidence="2" key="2">
    <citation type="submission" date="2010-03" db="EMBL/GenBank/DDBJ databases">
        <authorList>
            <person name="Pajon A."/>
        </authorList>
    </citation>
    <scope>NUCLEOTIDE SEQUENCE</scope>
    <source>
        <strain evidence="2">Type strain: 18P13</strain>
    </source>
</reference>
<protein>
    <submittedName>
        <fullName evidence="2">Uncharacterized protein</fullName>
    </submittedName>
</protein>
<keyword evidence="1" id="KW-1133">Transmembrane helix</keyword>
<evidence type="ECO:0000313" key="2">
    <source>
        <dbReference type="EMBL" id="CBL17566.1"/>
    </source>
</evidence>
<sequence length="255" mass="27747">MKLRELEARTGQALHGCRGESTVVLILPLLGWGILLLFELLGRHFCLMQGMPGLVPWITGLRCLAGALGSVPFCSGAAWWFMQAAAGEGNSLSDYCTLLRSPALHIRAARLYGLLWLAAGALLLPAGVCGAGIRLLLHMALEQADCFWYLFGSIQLLALLALWLWLVCYLLSGMIPAVLLFAVYPFRSPFALCRLSFVRMQGKRRLLLLHLLRWLPLLLIPGGAAAMCMGLAVLLEEKDGTAETCDTDPGTRAAV</sequence>
<dbReference type="HOGENOM" id="CLU_1089435_0_0_9"/>
<feature type="transmembrane region" description="Helical" evidence="1">
    <location>
        <begin position="214"/>
        <end position="235"/>
    </location>
</feature>
<keyword evidence="3" id="KW-1185">Reference proteome</keyword>
<organism evidence="2 3">
    <name type="scientific">Ruminococcus champanellensis (strain DSM 18848 / JCM 17042 / KCTC 15320 / 18P13)</name>
    <dbReference type="NCBI Taxonomy" id="213810"/>
    <lineage>
        <taxon>Bacteria</taxon>
        <taxon>Bacillati</taxon>
        <taxon>Bacillota</taxon>
        <taxon>Clostridia</taxon>
        <taxon>Eubacteriales</taxon>
        <taxon>Oscillospiraceae</taxon>
        <taxon>Ruminococcus</taxon>
    </lineage>
</organism>
<keyword evidence="1" id="KW-0472">Membrane</keyword>
<feature type="transmembrane region" description="Helical" evidence="1">
    <location>
        <begin position="173"/>
        <end position="193"/>
    </location>
</feature>
<dbReference type="KEGG" id="rch:RUM_14620"/>
<dbReference type="RefSeq" id="WP_015558473.1">
    <property type="nucleotide sequence ID" value="NC_021039.1"/>
</dbReference>
<name>D4LD71_RUMC1</name>
<dbReference type="AlphaFoldDB" id="D4LD71"/>
<reference evidence="2" key="1">
    <citation type="submission" date="2010-03" db="EMBL/GenBank/DDBJ databases">
        <title>The genome sequence of Ruminococcus sp. 18P13.</title>
        <authorList>
            <consortium name="metaHIT consortium -- http://www.metahit.eu/"/>
            <person name="Pajon A."/>
            <person name="Turner K."/>
            <person name="Parkhill J."/>
            <person name="Bernalier A."/>
        </authorList>
    </citation>
    <scope>NUCLEOTIDE SEQUENCE [LARGE SCALE GENOMIC DNA]</scope>
    <source>
        <strain evidence="2">Type strain: 18P13</strain>
    </source>
</reference>
<feature type="transmembrane region" description="Helical" evidence="1">
    <location>
        <begin position="114"/>
        <end position="137"/>
    </location>
</feature>
<feature type="transmembrane region" description="Helical" evidence="1">
    <location>
        <begin position="54"/>
        <end position="82"/>
    </location>
</feature>
<accession>D4LD71</accession>
<proteinExistence type="predicted"/>
<dbReference type="EMBL" id="FP929052">
    <property type="protein sequence ID" value="CBL17566.1"/>
    <property type="molecule type" value="Genomic_DNA"/>
</dbReference>
<keyword evidence="1" id="KW-0812">Transmembrane</keyword>
<dbReference type="PATRIC" id="fig|213810.4.peg.1359"/>
<evidence type="ECO:0000256" key="1">
    <source>
        <dbReference type="SAM" id="Phobius"/>
    </source>
</evidence>
<gene>
    <name evidence="2" type="ordered locus">RUM_14620</name>
</gene>
<evidence type="ECO:0000313" key="3">
    <source>
        <dbReference type="Proteomes" id="UP000007054"/>
    </source>
</evidence>
<dbReference type="Proteomes" id="UP000007054">
    <property type="component" value="Chromosome"/>
</dbReference>